<dbReference type="Pfam" id="PF13374">
    <property type="entry name" value="TPR_10"/>
    <property type="match status" value="2"/>
</dbReference>
<keyword evidence="3" id="KW-1185">Reference proteome</keyword>
<proteinExistence type="predicted"/>
<dbReference type="Pfam" id="PF06985">
    <property type="entry name" value="HET"/>
    <property type="match status" value="1"/>
</dbReference>
<dbReference type="EMBL" id="KZ613958">
    <property type="protein sequence ID" value="PMD32653.1"/>
    <property type="molecule type" value="Genomic_DNA"/>
</dbReference>
<dbReference type="SUPFAM" id="SSF48452">
    <property type="entry name" value="TPR-like"/>
    <property type="match status" value="1"/>
</dbReference>
<dbReference type="InterPro" id="IPR010730">
    <property type="entry name" value="HET"/>
</dbReference>
<evidence type="ECO:0000259" key="1">
    <source>
        <dbReference type="Pfam" id="PF06985"/>
    </source>
</evidence>
<accession>A0A2J6R2A3</accession>
<evidence type="ECO:0000313" key="3">
    <source>
        <dbReference type="Proteomes" id="UP000235786"/>
    </source>
</evidence>
<dbReference type="AlphaFoldDB" id="A0A2J6R2A3"/>
<dbReference type="STRING" id="1149755.A0A2J6R2A3"/>
<feature type="domain" description="Heterokaryon incompatibility" evidence="1">
    <location>
        <begin position="346"/>
        <end position="503"/>
    </location>
</feature>
<dbReference type="InterPro" id="IPR011990">
    <property type="entry name" value="TPR-like_helical_dom_sf"/>
</dbReference>
<organism evidence="2 3">
    <name type="scientific">Hyaloscypha variabilis (strain UAMH 11265 / GT02V1 / F)</name>
    <name type="common">Meliniomyces variabilis</name>
    <dbReference type="NCBI Taxonomy" id="1149755"/>
    <lineage>
        <taxon>Eukaryota</taxon>
        <taxon>Fungi</taxon>
        <taxon>Dikarya</taxon>
        <taxon>Ascomycota</taxon>
        <taxon>Pezizomycotina</taxon>
        <taxon>Leotiomycetes</taxon>
        <taxon>Helotiales</taxon>
        <taxon>Hyaloscyphaceae</taxon>
        <taxon>Hyaloscypha</taxon>
        <taxon>Hyaloscypha variabilis</taxon>
    </lineage>
</organism>
<dbReference type="OrthoDB" id="3562689at2759"/>
<dbReference type="PANTHER" id="PTHR33112:SF9">
    <property type="entry name" value="HETEROKARYON INCOMPATIBILITY DOMAIN-CONTAINING PROTEIN"/>
    <property type="match status" value="1"/>
</dbReference>
<dbReference type="PANTHER" id="PTHR33112">
    <property type="entry name" value="DOMAIN PROTEIN, PUTATIVE-RELATED"/>
    <property type="match status" value="1"/>
</dbReference>
<dbReference type="Gene3D" id="1.25.40.10">
    <property type="entry name" value="Tetratricopeptide repeat domain"/>
    <property type="match status" value="1"/>
</dbReference>
<protein>
    <submittedName>
        <fullName evidence="2">HET-domain-containing protein</fullName>
    </submittedName>
</protein>
<dbReference type="Proteomes" id="UP000235786">
    <property type="component" value="Unassembled WGS sequence"/>
</dbReference>
<sequence>MSTLVETIQKPLTENEQQIRYQGKYNEAETMNQQALAGYERALGPEHPDMSTGMDNHSRVFETMSRRIRRRWTLAGYETVLERGYPDTPTSVSNLAGGLQAEGQYNEAELMNQQAPAEYERALGSESPDTPMGMDNLSGVLQDQSMSYEGRSLFDELKRPRVTADGSRLCEGCDLPLHPEAADLPPSSLWPPGMLRFQPLLLRVSAERGCKVCAFIQKELVQRVAGFSFNDPEWDYSKRGGFVSAQNFQGMIDGKLSSATFEIFADVSSSNACGIWKAGFPSGDTSSASCLAKIKHWLDECTQNHQRCMPEMDTPLPTRLIHIINDETCTHPTLRLVTTNCQQGQYLTLSHCWGSLRPGCITTCDSIQRNLTEIPWDSLPLTFQEAAIFTARLGFRFLWIDSMCIIQDDIDDWRRESANMADIYSNSLLTIAATHGLDGSKGLFSKIAPEFEAVSIPRTGLKSEVYFRQNLDHFEVIDERITIGKRTFADIFPLMFRAWTFQELQLSRRTVHFLRSEVQWECLEAKRCECHPETQPTTKTLLTYEARNIDLRKAPWMLNVVKFYATGALSFSRDKLPALAGLARKFERINSELGRYCAGLWEKTLKTDICWHAIRGMNSIFKKRPTPWRAPTWSWASIDEAIEKPLLIARSGPRCLCSAAQPTMAKAKLTDVWKAVVVLAGPDRFGEISFAYLIISADVFPAILTYQTLHYENGNVRIEPALFIEGQLFVGMVPDYLLCEPGEHFIHPESDVFLMYCGEDRFGCVVTVILTCVDPKFNVFKRIGSWTSMSCRQAGWIDLLDWRRIVFKWV</sequence>
<name>A0A2J6R2A3_HYAVF</name>
<gene>
    <name evidence="2" type="ORF">L207DRAFT_571940</name>
</gene>
<evidence type="ECO:0000313" key="2">
    <source>
        <dbReference type="EMBL" id="PMD32653.1"/>
    </source>
</evidence>
<reference evidence="2 3" key="1">
    <citation type="submission" date="2016-04" db="EMBL/GenBank/DDBJ databases">
        <title>A degradative enzymes factory behind the ericoid mycorrhizal symbiosis.</title>
        <authorList>
            <consortium name="DOE Joint Genome Institute"/>
            <person name="Martino E."/>
            <person name="Morin E."/>
            <person name="Grelet G."/>
            <person name="Kuo A."/>
            <person name="Kohler A."/>
            <person name="Daghino S."/>
            <person name="Barry K."/>
            <person name="Choi C."/>
            <person name="Cichocki N."/>
            <person name="Clum A."/>
            <person name="Copeland A."/>
            <person name="Hainaut M."/>
            <person name="Haridas S."/>
            <person name="Labutti K."/>
            <person name="Lindquist E."/>
            <person name="Lipzen A."/>
            <person name="Khouja H.-R."/>
            <person name="Murat C."/>
            <person name="Ohm R."/>
            <person name="Olson A."/>
            <person name="Spatafora J."/>
            <person name="Veneault-Fourrey C."/>
            <person name="Henrissat B."/>
            <person name="Grigoriev I."/>
            <person name="Martin F."/>
            <person name="Perotto S."/>
        </authorList>
    </citation>
    <scope>NUCLEOTIDE SEQUENCE [LARGE SCALE GENOMIC DNA]</scope>
    <source>
        <strain evidence="2 3">F</strain>
    </source>
</reference>